<feature type="chain" id="PRO_5001866362" description="Outer membrane protein beta-barrel domain-containing protein" evidence="1">
    <location>
        <begin position="20"/>
        <end position="213"/>
    </location>
</feature>
<dbReference type="InterPro" id="IPR025665">
    <property type="entry name" value="Beta-barrel_OMP_2"/>
</dbReference>
<feature type="domain" description="Outer membrane protein beta-barrel" evidence="2">
    <location>
        <begin position="19"/>
        <end position="187"/>
    </location>
</feature>
<comment type="caution">
    <text evidence="3">The sequence shown here is derived from an EMBL/GenBank/DDBJ whole genome shotgun (WGS) entry which is preliminary data.</text>
</comment>
<keyword evidence="1" id="KW-0732">Signal</keyword>
<organism evidence="3 4">
    <name type="scientific">Algibacter lectus</name>
    <dbReference type="NCBI Taxonomy" id="221126"/>
    <lineage>
        <taxon>Bacteria</taxon>
        <taxon>Pseudomonadati</taxon>
        <taxon>Bacteroidota</taxon>
        <taxon>Flavobacteriia</taxon>
        <taxon>Flavobacteriales</taxon>
        <taxon>Flavobacteriaceae</taxon>
        <taxon>Algibacter</taxon>
    </lineage>
</organism>
<protein>
    <recommendedName>
        <fullName evidence="2">Outer membrane protein beta-barrel domain-containing protein</fullName>
    </recommendedName>
</protein>
<reference evidence="3 4" key="1">
    <citation type="journal article" date="2014" name="Genome Announc.">
        <title>Draft Genome Sequences of Marine Flavobacterium Algibacter lectus Strains SS8 and NR4.</title>
        <authorList>
            <person name="Takatani N."/>
            <person name="Nakanishi M."/>
            <person name="Meirelles P."/>
            <person name="Mino S."/>
            <person name="Suda W."/>
            <person name="Oshima K."/>
            <person name="Hattori M."/>
            <person name="Ohkuma M."/>
            <person name="Hosokawa M."/>
            <person name="Miyashita K."/>
            <person name="Thompson F.L."/>
            <person name="Niwa A."/>
            <person name="Sawabe T."/>
            <person name="Sawabe T."/>
        </authorList>
    </citation>
    <scope>NUCLEOTIDE SEQUENCE [LARGE SCALE GENOMIC DNA]</scope>
    <source>
        <strain evidence="4">JCM19274</strain>
    </source>
</reference>
<dbReference type="EMBL" id="BBNU01000010">
    <property type="protein sequence ID" value="GAL80383.1"/>
    <property type="molecule type" value="Genomic_DNA"/>
</dbReference>
<feature type="signal peptide" evidence="1">
    <location>
        <begin position="1"/>
        <end position="19"/>
    </location>
</feature>
<dbReference type="Pfam" id="PF13568">
    <property type="entry name" value="OMP_b-brl_2"/>
    <property type="match status" value="1"/>
</dbReference>
<dbReference type="Proteomes" id="UP000029643">
    <property type="component" value="Unassembled WGS sequence"/>
</dbReference>
<evidence type="ECO:0000256" key="1">
    <source>
        <dbReference type="SAM" id="SignalP"/>
    </source>
</evidence>
<proteinExistence type="predicted"/>
<sequence length="213" mass="24014">MTKTIFQLLLLFAFFNSIAQNSKFELGPEIGLNISDFRYIEARYVQGYSIERISFGLVGKFNFSRNWAIKSKLKYEGKGILNENEWDTGSVIQKLNYLVMPIMAEWRLGKGNLQGFFNFGAYGARLISAKREYYLNSIRGEKDTTDNKDEFKPYDLGLAGGVGIIYQLKNNLKITLDLGGQLGLSPVDSGYRSNTGWRANQNLTGNIGLLFGL</sequence>
<gene>
    <name evidence="3" type="ORF">JCM19274_673</name>
</gene>
<accession>A0A090WVV3</accession>
<evidence type="ECO:0000313" key="4">
    <source>
        <dbReference type="Proteomes" id="UP000029643"/>
    </source>
</evidence>
<dbReference type="RefSeq" id="WP_042498609.1">
    <property type="nucleotide sequence ID" value="NZ_BBNU01000010.1"/>
</dbReference>
<evidence type="ECO:0000259" key="2">
    <source>
        <dbReference type="Pfam" id="PF13568"/>
    </source>
</evidence>
<evidence type="ECO:0000313" key="3">
    <source>
        <dbReference type="EMBL" id="GAL80383.1"/>
    </source>
</evidence>
<name>A0A090WVV3_9FLAO</name>
<dbReference type="AlphaFoldDB" id="A0A090WVV3"/>